<accession>A0A1L9S8D1</accession>
<dbReference type="STRING" id="1073090.A0A1L9S8D1"/>
<sequence>MTITTYETFPQKNVVYPCRHDRKNEKPSAKNAQGLFPPDACVFVGNLSTEVPPDKLVRDLEKKFSVIGPCHVKVKQDKKQGLPGAFVQFEHIEDAKTALAWTECLLLHKRFLRIEKAKGKRTARFGFRTGAPITDFDVTDVLARWGPIEAFRIESVPFGYSPWSYFSTVSTVTFAYVDDCTDAIRFFANDQIFYLHRLDLDGNPLLPPAPNKDPAHALLPSPETIKRWRDQGYSRLPLDIKCQPTTGRSVEDYVREYCQDVDLTLTEEELKEFVLEVEQARKLKWFQDKWANSSSNSTPTPTPTSSVHESAGGKGNRSRRAVNSW</sequence>
<feature type="region of interest" description="Disordered" evidence="2">
    <location>
        <begin position="291"/>
        <end position="325"/>
    </location>
</feature>
<dbReference type="EMBL" id="KV878352">
    <property type="protein sequence ID" value="OJJ43412.1"/>
    <property type="molecule type" value="Genomic_DNA"/>
</dbReference>
<feature type="compositionally biased region" description="Basic residues" evidence="2">
    <location>
        <begin position="316"/>
        <end position="325"/>
    </location>
</feature>
<reference evidence="5" key="1">
    <citation type="journal article" date="2017" name="Genome Biol.">
        <title>Comparative genomics reveals high biological diversity and specific adaptations in the industrially and medically important fungal genus Aspergillus.</title>
        <authorList>
            <person name="de Vries R.P."/>
            <person name="Riley R."/>
            <person name="Wiebenga A."/>
            <person name="Aguilar-Osorio G."/>
            <person name="Amillis S."/>
            <person name="Uchima C.A."/>
            <person name="Anderluh G."/>
            <person name="Asadollahi M."/>
            <person name="Askin M."/>
            <person name="Barry K."/>
            <person name="Battaglia E."/>
            <person name="Bayram O."/>
            <person name="Benocci T."/>
            <person name="Braus-Stromeyer S.A."/>
            <person name="Caldana C."/>
            <person name="Canovas D."/>
            <person name="Cerqueira G.C."/>
            <person name="Chen F."/>
            <person name="Chen W."/>
            <person name="Choi C."/>
            <person name="Clum A."/>
            <person name="Dos Santos R.A."/>
            <person name="Damasio A.R."/>
            <person name="Diallinas G."/>
            <person name="Emri T."/>
            <person name="Fekete E."/>
            <person name="Flipphi M."/>
            <person name="Freyberg S."/>
            <person name="Gallo A."/>
            <person name="Gournas C."/>
            <person name="Habgood R."/>
            <person name="Hainaut M."/>
            <person name="Harispe M.L."/>
            <person name="Henrissat B."/>
            <person name="Hilden K.S."/>
            <person name="Hope R."/>
            <person name="Hossain A."/>
            <person name="Karabika E."/>
            <person name="Karaffa L."/>
            <person name="Karanyi Z."/>
            <person name="Krasevec N."/>
            <person name="Kuo A."/>
            <person name="Kusch H."/>
            <person name="LaButti K."/>
            <person name="Lagendijk E.L."/>
            <person name="Lapidus A."/>
            <person name="Levasseur A."/>
            <person name="Lindquist E."/>
            <person name="Lipzen A."/>
            <person name="Logrieco A.F."/>
            <person name="MacCabe A."/>
            <person name="Maekelae M.R."/>
            <person name="Malavazi I."/>
            <person name="Melin P."/>
            <person name="Meyer V."/>
            <person name="Mielnichuk N."/>
            <person name="Miskei M."/>
            <person name="Molnar A.P."/>
            <person name="Mule G."/>
            <person name="Ngan C.Y."/>
            <person name="Orejas M."/>
            <person name="Orosz E."/>
            <person name="Ouedraogo J.P."/>
            <person name="Overkamp K.M."/>
            <person name="Park H.-S."/>
            <person name="Perrone G."/>
            <person name="Piumi F."/>
            <person name="Punt P.J."/>
            <person name="Ram A.F."/>
            <person name="Ramon A."/>
            <person name="Rauscher S."/>
            <person name="Record E."/>
            <person name="Riano-Pachon D.M."/>
            <person name="Robert V."/>
            <person name="Roehrig J."/>
            <person name="Ruller R."/>
            <person name="Salamov A."/>
            <person name="Salih N.S."/>
            <person name="Samson R.A."/>
            <person name="Sandor E."/>
            <person name="Sanguinetti M."/>
            <person name="Schuetze T."/>
            <person name="Sepcic K."/>
            <person name="Shelest E."/>
            <person name="Sherlock G."/>
            <person name="Sophianopoulou V."/>
            <person name="Squina F.M."/>
            <person name="Sun H."/>
            <person name="Susca A."/>
            <person name="Todd R.B."/>
            <person name="Tsang A."/>
            <person name="Unkles S.E."/>
            <person name="van de Wiele N."/>
            <person name="van Rossen-Uffink D."/>
            <person name="Oliveira J.V."/>
            <person name="Vesth T.C."/>
            <person name="Visser J."/>
            <person name="Yu J.-H."/>
            <person name="Zhou M."/>
            <person name="Andersen M.R."/>
            <person name="Archer D.B."/>
            <person name="Baker S.E."/>
            <person name="Benoit I."/>
            <person name="Brakhage A.A."/>
            <person name="Braus G.H."/>
            <person name="Fischer R."/>
            <person name="Frisvad J.C."/>
            <person name="Goldman G.H."/>
            <person name="Houbraken J."/>
            <person name="Oakley B."/>
            <person name="Pocsi I."/>
            <person name="Scazzocchio C."/>
            <person name="Seiboth B."/>
            <person name="vanKuyk P.A."/>
            <person name="Wortman J."/>
            <person name="Dyer P.S."/>
            <person name="Grigoriev I.V."/>
        </authorList>
    </citation>
    <scope>NUCLEOTIDE SEQUENCE [LARGE SCALE GENOMIC DNA]</scope>
    <source>
        <strain evidence="5">CBS 506.65</strain>
    </source>
</reference>
<proteinExistence type="predicted"/>
<dbReference type="OrthoDB" id="410044at2759"/>
<organism evidence="4 5">
    <name type="scientific">Penicilliopsis zonata CBS 506.65</name>
    <dbReference type="NCBI Taxonomy" id="1073090"/>
    <lineage>
        <taxon>Eukaryota</taxon>
        <taxon>Fungi</taxon>
        <taxon>Dikarya</taxon>
        <taxon>Ascomycota</taxon>
        <taxon>Pezizomycotina</taxon>
        <taxon>Eurotiomycetes</taxon>
        <taxon>Eurotiomycetidae</taxon>
        <taxon>Eurotiales</taxon>
        <taxon>Aspergillaceae</taxon>
        <taxon>Penicilliopsis</taxon>
    </lineage>
</organism>
<dbReference type="SMART" id="SM00360">
    <property type="entry name" value="RRM"/>
    <property type="match status" value="1"/>
</dbReference>
<keyword evidence="5" id="KW-1185">Reference proteome</keyword>
<dbReference type="InterPro" id="IPR035979">
    <property type="entry name" value="RBD_domain_sf"/>
</dbReference>
<feature type="compositionally biased region" description="Low complexity" evidence="2">
    <location>
        <begin position="292"/>
        <end position="306"/>
    </location>
</feature>
<dbReference type="RefSeq" id="XP_022577922.1">
    <property type="nucleotide sequence ID" value="XM_022725148.1"/>
</dbReference>
<gene>
    <name evidence="4" type="ORF">ASPZODRAFT_146128</name>
</gene>
<dbReference type="Pfam" id="PF00076">
    <property type="entry name" value="RRM_1"/>
    <property type="match status" value="1"/>
</dbReference>
<dbReference type="Proteomes" id="UP000184188">
    <property type="component" value="Unassembled WGS sequence"/>
</dbReference>
<evidence type="ECO:0000313" key="4">
    <source>
        <dbReference type="EMBL" id="OJJ43412.1"/>
    </source>
</evidence>
<dbReference type="VEuPathDB" id="FungiDB:ASPZODRAFT_146128"/>
<dbReference type="InterPro" id="IPR000504">
    <property type="entry name" value="RRM_dom"/>
</dbReference>
<dbReference type="Gene3D" id="3.30.70.330">
    <property type="match status" value="1"/>
</dbReference>
<protein>
    <recommendedName>
        <fullName evidence="3">RRM domain-containing protein</fullName>
    </recommendedName>
</protein>
<dbReference type="GO" id="GO:0003723">
    <property type="term" value="F:RNA binding"/>
    <property type="evidence" value="ECO:0007669"/>
    <property type="project" value="UniProtKB-UniRule"/>
</dbReference>
<evidence type="ECO:0000256" key="2">
    <source>
        <dbReference type="SAM" id="MobiDB-lite"/>
    </source>
</evidence>
<name>A0A1L9S8D1_9EURO</name>
<dbReference type="InterPro" id="IPR012677">
    <property type="entry name" value="Nucleotide-bd_a/b_plait_sf"/>
</dbReference>
<dbReference type="AlphaFoldDB" id="A0A1L9S8D1"/>
<dbReference type="GeneID" id="34611613"/>
<dbReference type="PROSITE" id="PS50102">
    <property type="entry name" value="RRM"/>
    <property type="match status" value="1"/>
</dbReference>
<feature type="domain" description="RRM" evidence="3">
    <location>
        <begin position="40"/>
        <end position="119"/>
    </location>
</feature>
<evidence type="ECO:0000259" key="3">
    <source>
        <dbReference type="PROSITE" id="PS50102"/>
    </source>
</evidence>
<evidence type="ECO:0000256" key="1">
    <source>
        <dbReference type="PROSITE-ProRule" id="PRU00176"/>
    </source>
</evidence>
<dbReference type="SUPFAM" id="SSF54928">
    <property type="entry name" value="RNA-binding domain, RBD"/>
    <property type="match status" value="1"/>
</dbReference>
<evidence type="ECO:0000313" key="5">
    <source>
        <dbReference type="Proteomes" id="UP000184188"/>
    </source>
</evidence>
<keyword evidence="1" id="KW-0694">RNA-binding</keyword>